<dbReference type="GO" id="GO:0003678">
    <property type="term" value="F:DNA helicase activity"/>
    <property type="evidence" value="ECO:0007669"/>
    <property type="project" value="InterPro"/>
</dbReference>
<dbReference type="GO" id="GO:0005737">
    <property type="term" value="C:cytoplasm"/>
    <property type="evidence" value="ECO:0007669"/>
    <property type="project" value="TreeGrafter"/>
</dbReference>
<dbReference type="SMART" id="SM00400">
    <property type="entry name" value="ZnF_CHCC"/>
    <property type="match status" value="1"/>
</dbReference>
<dbReference type="InterPro" id="IPR027417">
    <property type="entry name" value="P-loop_NTPase"/>
</dbReference>
<dbReference type="GO" id="GO:0005524">
    <property type="term" value="F:ATP binding"/>
    <property type="evidence" value="ECO:0007669"/>
    <property type="project" value="InterPro"/>
</dbReference>
<dbReference type="Proteomes" id="UP000183843">
    <property type="component" value="Unassembled WGS sequence"/>
</dbReference>
<dbReference type="Gene3D" id="3.40.50.300">
    <property type="entry name" value="P-loop containing nucleotide triphosphate hydrolases"/>
    <property type="match status" value="1"/>
</dbReference>
<dbReference type="PANTHER" id="PTHR30313:SF2">
    <property type="entry name" value="DNA PRIMASE"/>
    <property type="match status" value="1"/>
</dbReference>
<dbReference type="SUPFAM" id="SSF52540">
    <property type="entry name" value="P-loop containing nucleoside triphosphate hydrolases"/>
    <property type="match status" value="1"/>
</dbReference>
<sequence length="664" mass="75715">MNIVDVIRGKSLVEYIPELKLQSDGTYRCACPIHGGHNDTAFVVYPDNRYYCFGCHSSGDIIRYVMGRDGCSFETAIHTLCDDFGLTISDTDEYREHSSIVQRNDEWIGRMRKELPTVVDYLHKRGLTDETIEAYQLGYSDKLKALTIPMFDEWHRPVAFLYRFFEGKPKYKNSKNVKGLFTKGEFLFGLPQAQKNLKETRTLMLAEGAFDCMSAVQQGNCCVAYCGISITKSHVERIKGMLKTVENSKVVLCPDNDGKASKFVRRARDLFKNHAPKTVVKVAVIPDGYKDFNDMLIGGKDIAADCIYLPIDLYVVMEMIAEEEDREVQERNILDYVRTVGNPVVLQDIAELLARTWGKGIDVVKALLNLKDDTTEEKLKDIASATDSFRALESLRDEEYFGVGFPNIDKAAKFKRKNVVILGAASNSGKTENLLEWILYWTVKLRKTVLFFSLEMPKEDIMKILVAKIVQTRRYEVPEYIRQHPDTYGLIKDKLEQCLYIVDKPGLTLDGMEEYVNLMNTRVQGVDIVAVDYFQKMRGRDTIAAEELMAERTKDFAKKLNVLFVVLSQLSKAGQGKEQGGKWHEPEQKDLRGSGAIGDSGDYVFLLWRRALDSTLSPLDKEKYKYDSMIKLVKARERRSEDELFTLVYNPATSRLSEKVTEGM</sequence>
<evidence type="ECO:0000256" key="3">
    <source>
        <dbReference type="ARBA" id="ARBA00022833"/>
    </source>
</evidence>
<organism evidence="5 6">
    <name type="scientific">Selenomonas ruminantium</name>
    <dbReference type="NCBI Taxonomy" id="971"/>
    <lineage>
        <taxon>Bacteria</taxon>
        <taxon>Bacillati</taxon>
        <taxon>Bacillota</taxon>
        <taxon>Negativicutes</taxon>
        <taxon>Selenomonadales</taxon>
        <taxon>Selenomonadaceae</taxon>
        <taxon>Selenomonas</taxon>
    </lineage>
</organism>
<dbReference type="InterPro" id="IPR002694">
    <property type="entry name" value="Znf_CHC2"/>
</dbReference>
<dbReference type="InterPro" id="IPR050219">
    <property type="entry name" value="DnaG_primase"/>
</dbReference>
<dbReference type="GO" id="GO:0008270">
    <property type="term" value="F:zinc ion binding"/>
    <property type="evidence" value="ECO:0007669"/>
    <property type="project" value="UniProtKB-KW"/>
</dbReference>
<keyword evidence="3" id="KW-0862">Zinc</keyword>
<dbReference type="Pfam" id="PF13155">
    <property type="entry name" value="Toprim_2"/>
    <property type="match status" value="1"/>
</dbReference>
<evidence type="ECO:0000256" key="1">
    <source>
        <dbReference type="ARBA" id="ARBA00022723"/>
    </source>
</evidence>
<evidence type="ECO:0000256" key="2">
    <source>
        <dbReference type="ARBA" id="ARBA00022771"/>
    </source>
</evidence>
<protein>
    <submittedName>
        <fullName evidence="5">DNA primase</fullName>
    </submittedName>
</protein>
<dbReference type="GO" id="GO:0003899">
    <property type="term" value="F:DNA-directed RNA polymerase activity"/>
    <property type="evidence" value="ECO:0007669"/>
    <property type="project" value="InterPro"/>
</dbReference>
<dbReference type="Pfam" id="PF03796">
    <property type="entry name" value="DnaB_C"/>
    <property type="match status" value="1"/>
</dbReference>
<dbReference type="GO" id="GO:0006269">
    <property type="term" value="P:DNA replication, synthesis of primer"/>
    <property type="evidence" value="ECO:0007669"/>
    <property type="project" value="TreeGrafter"/>
</dbReference>
<reference evidence="5 6" key="1">
    <citation type="submission" date="2016-10" db="EMBL/GenBank/DDBJ databases">
        <authorList>
            <person name="de Groot N.N."/>
        </authorList>
    </citation>
    <scope>NUCLEOTIDE SEQUENCE [LARGE SCALE GENOMIC DNA]</scope>
    <source>
        <strain evidence="5 6">L14</strain>
    </source>
</reference>
<dbReference type="SUPFAM" id="SSF57783">
    <property type="entry name" value="Zinc beta-ribbon"/>
    <property type="match status" value="1"/>
</dbReference>
<dbReference type="GO" id="GO:0003677">
    <property type="term" value="F:DNA binding"/>
    <property type="evidence" value="ECO:0007669"/>
    <property type="project" value="InterPro"/>
</dbReference>
<keyword evidence="1" id="KW-0479">Metal-binding</keyword>
<proteinExistence type="predicted"/>
<dbReference type="EMBL" id="FOJX01000011">
    <property type="protein sequence ID" value="SFB10548.1"/>
    <property type="molecule type" value="Genomic_DNA"/>
</dbReference>
<dbReference type="PROSITE" id="PS51199">
    <property type="entry name" value="SF4_HELICASE"/>
    <property type="match status" value="1"/>
</dbReference>
<evidence type="ECO:0000313" key="6">
    <source>
        <dbReference type="Proteomes" id="UP000183843"/>
    </source>
</evidence>
<dbReference type="PANTHER" id="PTHR30313">
    <property type="entry name" value="DNA PRIMASE"/>
    <property type="match status" value="1"/>
</dbReference>
<accession>A0A1I0YDW8</accession>
<dbReference type="AlphaFoldDB" id="A0A1I0YDW8"/>
<feature type="domain" description="SF4 helicase" evidence="4">
    <location>
        <begin position="394"/>
        <end position="663"/>
    </location>
</feature>
<keyword evidence="2" id="KW-0863">Zinc-finger</keyword>
<dbReference type="Gene3D" id="3.40.1360.10">
    <property type="match status" value="1"/>
</dbReference>
<evidence type="ECO:0000313" key="5">
    <source>
        <dbReference type="EMBL" id="SFB10548.1"/>
    </source>
</evidence>
<dbReference type="SUPFAM" id="SSF56731">
    <property type="entry name" value="DNA primase core"/>
    <property type="match status" value="1"/>
</dbReference>
<evidence type="ECO:0000259" key="4">
    <source>
        <dbReference type="PROSITE" id="PS51199"/>
    </source>
</evidence>
<gene>
    <name evidence="5" type="ORF">SAMN05216587_11176</name>
</gene>
<dbReference type="Gene3D" id="3.90.580.10">
    <property type="entry name" value="Zinc finger, CHC2-type domain"/>
    <property type="match status" value="1"/>
</dbReference>
<dbReference type="InterPro" id="IPR007694">
    <property type="entry name" value="DNA_helicase_DnaB-like_C"/>
</dbReference>
<dbReference type="InterPro" id="IPR034151">
    <property type="entry name" value="TOPRIM_DnaG_bac"/>
</dbReference>
<dbReference type="Pfam" id="PF01807">
    <property type="entry name" value="Zn_ribbon_DnaG"/>
    <property type="match status" value="1"/>
</dbReference>
<name>A0A1I0YDW8_SELRU</name>
<dbReference type="InterPro" id="IPR036977">
    <property type="entry name" value="DNA_primase_Znf_CHC2"/>
</dbReference>
<dbReference type="CDD" id="cd03364">
    <property type="entry name" value="TOPRIM_DnaG_primases"/>
    <property type="match status" value="1"/>
</dbReference>